<dbReference type="PANTHER" id="PTHR47784">
    <property type="entry name" value="STEROL UPTAKE CONTROL PROTEIN 2"/>
    <property type="match status" value="1"/>
</dbReference>
<evidence type="ECO:0000313" key="7">
    <source>
        <dbReference type="EMBL" id="PGH10249.1"/>
    </source>
</evidence>
<keyword evidence="2" id="KW-0238">DNA-binding</keyword>
<dbReference type="EMBL" id="PDNC01000001">
    <property type="protein sequence ID" value="PGH10249.1"/>
    <property type="molecule type" value="Genomic_DNA"/>
</dbReference>
<dbReference type="Pfam" id="PF11951">
    <property type="entry name" value="Fungal_trans_2"/>
    <property type="match status" value="1"/>
</dbReference>
<organism evidence="7 8">
    <name type="scientific">Blastomyces parvus</name>
    <dbReference type="NCBI Taxonomy" id="2060905"/>
    <lineage>
        <taxon>Eukaryota</taxon>
        <taxon>Fungi</taxon>
        <taxon>Dikarya</taxon>
        <taxon>Ascomycota</taxon>
        <taxon>Pezizomycotina</taxon>
        <taxon>Eurotiomycetes</taxon>
        <taxon>Eurotiomycetidae</taxon>
        <taxon>Onygenales</taxon>
        <taxon>Ajellomycetaceae</taxon>
        <taxon>Blastomyces</taxon>
    </lineage>
</organism>
<dbReference type="PANTHER" id="PTHR47784:SF7">
    <property type="entry name" value="ZN(II)2CYS6 TRANSCRIPTION FACTOR (EUROFUNG)"/>
    <property type="match status" value="1"/>
</dbReference>
<dbReference type="CDD" id="cd00067">
    <property type="entry name" value="GAL4"/>
    <property type="match status" value="1"/>
</dbReference>
<dbReference type="InterPro" id="IPR021858">
    <property type="entry name" value="Fun_TF"/>
</dbReference>
<dbReference type="AlphaFoldDB" id="A0A2B7XMQ3"/>
<feature type="domain" description="Zn(2)-C6 fungal-type" evidence="6">
    <location>
        <begin position="24"/>
        <end position="54"/>
    </location>
</feature>
<evidence type="ECO:0000256" key="2">
    <source>
        <dbReference type="ARBA" id="ARBA00023125"/>
    </source>
</evidence>
<evidence type="ECO:0000256" key="4">
    <source>
        <dbReference type="ARBA" id="ARBA00023242"/>
    </source>
</evidence>
<dbReference type="Proteomes" id="UP000224080">
    <property type="component" value="Unassembled WGS sequence"/>
</dbReference>
<evidence type="ECO:0000256" key="3">
    <source>
        <dbReference type="ARBA" id="ARBA00023163"/>
    </source>
</evidence>
<evidence type="ECO:0000256" key="1">
    <source>
        <dbReference type="ARBA" id="ARBA00023015"/>
    </source>
</evidence>
<dbReference type="GO" id="GO:0008270">
    <property type="term" value="F:zinc ion binding"/>
    <property type="evidence" value="ECO:0007669"/>
    <property type="project" value="InterPro"/>
</dbReference>
<protein>
    <recommendedName>
        <fullName evidence="6">Zn(2)-C6 fungal-type domain-containing protein</fullName>
    </recommendedName>
</protein>
<dbReference type="OrthoDB" id="4181338at2759"/>
<keyword evidence="5" id="KW-0472">Membrane</keyword>
<dbReference type="Gene3D" id="4.10.240.10">
    <property type="entry name" value="Zn(2)-C6 fungal-type DNA-binding domain"/>
    <property type="match status" value="1"/>
</dbReference>
<evidence type="ECO:0000313" key="8">
    <source>
        <dbReference type="Proteomes" id="UP000224080"/>
    </source>
</evidence>
<dbReference type="GO" id="GO:0001228">
    <property type="term" value="F:DNA-binding transcription activator activity, RNA polymerase II-specific"/>
    <property type="evidence" value="ECO:0007669"/>
    <property type="project" value="TreeGrafter"/>
</dbReference>
<dbReference type="GO" id="GO:0003677">
    <property type="term" value="F:DNA binding"/>
    <property type="evidence" value="ECO:0007669"/>
    <property type="project" value="UniProtKB-KW"/>
</dbReference>
<keyword evidence="8" id="KW-1185">Reference proteome</keyword>
<proteinExistence type="predicted"/>
<sequence>MSPRQVSSEPGLGVGRHAKKSRTGCFNCKARKVKCSETHPVCESCETRGLSCIYPSKTDLRITRNRKSVVKANDVSILPPSTPLNPIPTAFNAADFQYFHHFLSVAYPHMPYDSDAAWCSEVPKFAHHYEPLLHAVLSLGASHSALLHPQARYRTDAVYHRGLALAGLRELISKESHSGVELDVLLAICYSLLFQSAEMADGLVDFISMMRGCALITGQILHTGSPSVFCLNPRNFLEYIIRQLPKVSSLEPLSMELGIKSLTSLTHSLESRAQLRFHAAILETLSSLNLSGAEAHSKFTTIFVALYTMDEPTFQTFISPRNSVTQILLAYFAATLVIMQIYLVYEIPHRLSMYHLFSSIFTWVDSIENRLPVEFQHHIAWPVRVVKAFTLNYEAFKSDVTGLVRLTLSLANGGYSRTCTPYSSLSLE</sequence>
<keyword evidence="4" id="KW-0539">Nucleus</keyword>
<reference evidence="7 8" key="1">
    <citation type="submission" date="2017-10" db="EMBL/GenBank/DDBJ databases">
        <title>Comparative genomics in systemic dimorphic fungi from Ajellomycetaceae.</title>
        <authorList>
            <person name="Munoz J.F."/>
            <person name="Mcewen J.G."/>
            <person name="Clay O.K."/>
            <person name="Cuomo C.A."/>
        </authorList>
    </citation>
    <scope>NUCLEOTIDE SEQUENCE [LARGE SCALE GENOMIC DNA]</scope>
    <source>
        <strain evidence="7 8">UAMH130</strain>
    </source>
</reference>
<keyword evidence="3" id="KW-0804">Transcription</keyword>
<feature type="transmembrane region" description="Helical" evidence="5">
    <location>
        <begin position="327"/>
        <end position="345"/>
    </location>
</feature>
<evidence type="ECO:0000259" key="6">
    <source>
        <dbReference type="PROSITE" id="PS50048"/>
    </source>
</evidence>
<keyword evidence="5" id="KW-1133">Transmembrane helix</keyword>
<keyword evidence="5" id="KW-0812">Transmembrane</keyword>
<dbReference type="STRING" id="2060905.A0A2B7XMQ3"/>
<name>A0A2B7XMQ3_9EURO</name>
<dbReference type="SMART" id="SM00066">
    <property type="entry name" value="GAL4"/>
    <property type="match status" value="1"/>
</dbReference>
<dbReference type="InterPro" id="IPR036864">
    <property type="entry name" value="Zn2-C6_fun-type_DNA-bd_sf"/>
</dbReference>
<gene>
    <name evidence="7" type="ORF">GX51_00004</name>
</gene>
<accession>A0A2B7XMQ3</accession>
<evidence type="ECO:0000256" key="5">
    <source>
        <dbReference type="SAM" id="Phobius"/>
    </source>
</evidence>
<dbReference type="SUPFAM" id="SSF57701">
    <property type="entry name" value="Zn2/Cys6 DNA-binding domain"/>
    <property type="match status" value="1"/>
</dbReference>
<comment type="caution">
    <text evidence="7">The sequence shown here is derived from an EMBL/GenBank/DDBJ whole genome shotgun (WGS) entry which is preliminary data.</text>
</comment>
<dbReference type="InterPro" id="IPR001138">
    <property type="entry name" value="Zn2Cys6_DnaBD"/>
</dbReference>
<dbReference type="PROSITE" id="PS00463">
    <property type="entry name" value="ZN2_CY6_FUNGAL_1"/>
    <property type="match status" value="1"/>
</dbReference>
<dbReference type="InterPro" id="IPR053157">
    <property type="entry name" value="Sterol_Uptake_Regulator"/>
</dbReference>
<keyword evidence="1" id="KW-0805">Transcription regulation</keyword>
<dbReference type="Pfam" id="PF00172">
    <property type="entry name" value="Zn_clus"/>
    <property type="match status" value="1"/>
</dbReference>
<dbReference type="PROSITE" id="PS50048">
    <property type="entry name" value="ZN2_CY6_FUNGAL_2"/>
    <property type="match status" value="1"/>
</dbReference>